<dbReference type="PANTHER" id="PTHR37813:SF1">
    <property type="entry name" value="FELS-2 PROPHAGE PROTEIN"/>
    <property type="match status" value="1"/>
</dbReference>
<dbReference type="Pfam" id="PF10145">
    <property type="entry name" value="PhageMin_Tail"/>
    <property type="match status" value="1"/>
</dbReference>
<comment type="caution">
    <text evidence="3">The sequence shown here is derived from an EMBL/GenBank/DDBJ whole genome shotgun (WGS) entry which is preliminary data.</text>
</comment>
<dbReference type="InterPro" id="IPR010090">
    <property type="entry name" value="Phage_tape_meas"/>
</dbReference>
<proteinExistence type="predicted"/>
<name>X1P4P6_9ZZZZ</name>
<evidence type="ECO:0000313" key="3">
    <source>
        <dbReference type="EMBL" id="GAI51297.1"/>
    </source>
</evidence>
<keyword evidence="1" id="KW-1188">Viral release from host cell</keyword>
<organism evidence="3">
    <name type="scientific">marine sediment metagenome</name>
    <dbReference type="NCBI Taxonomy" id="412755"/>
    <lineage>
        <taxon>unclassified sequences</taxon>
        <taxon>metagenomes</taxon>
        <taxon>ecological metagenomes</taxon>
    </lineage>
</organism>
<gene>
    <name evidence="3" type="ORF">S06H3_52698</name>
</gene>
<accession>X1P4P6</accession>
<feature type="non-terminal residue" evidence="3">
    <location>
        <position position="247"/>
    </location>
</feature>
<feature type="domain" description="Phage tail tape measure protein" evidence="2">
    <location>
        <begin position="91"/>
        <end position="241"/>
    </location>
</feature>
<dbReference type="NCBIfam" id="TIGR01760">
    <property type="entry name" value="tape_meas_TP901"/>
    <property type="match status" value="1"/>
</dbReference>
<protein>
    <recommendedName>
        <fullName evidence="2">Phage tail tape measure protein domain-containing protein</fullName>
    </recommendedName>
</protein>
<dbReference type="PANTHER" id="PTHR37813">
    <property type="entry name" value="FELS-2 PROPHAGE PROTEIN"/>
    <property type="match status" value="1"/>
</dbReference>
<reference evidence="3" key="1">
    <citation type="journal article" date="2014" name="Front. Microbiol.">
        <title>High frequency of phylogenetically diverse reductive dehalogenase-homologous genes in deep subseafloor sedimentary metagenomes.</title>
        <authorList>
            <person name="Kawai M."/>
            <person name="Futagami T."/>
            <person name="Toyoda A."/>
            <person name="Takaki Y."/>
            <person name="Nishi S."/>
            <person name="Hori S."/>
            <person name="Arai W."/>
            <person name="Tsubouchi T."/>
            <person name="Morono Y."/>
            <person name="Uchiyama I."/>
            <person name="Ito T."/>
            <person name="Fujiyama A."/>
            <person name="Inagaki F."/>
            <person name="Takami H."/>
        </authorList>
    </citation>
    <scope>NUCLEOTIDE SEQUENCE</scope>
    <source>
        <strain evidence="3">Expedition CK06-06</strain>
    </source>
</reference>
<dbReference type="EMBL" id="BARV01033536">
    <property type="protein sequence ID" value="GAI51297.1"/>
    <property type="molecule type" value="Genomic_DNA"/>
</dbReference>
<evidence type="ECO:0000256" key="1">
    <source>
        <dbReference type="ARBA" id="ARBA00022612"/>
    </source>
</evidence>
<sequence>GVIVGKLELRKDQWEQSIKKVKADQKSLSGLVLRNSAQFKKMGRSMTVAGGAIVGAVGLMVKAYATFDKAMTESLAIMGDVSPAMQKEMAKTALEMSTKTTFAAKKLAGAYFFLASAGMDATQSIKALPVVAKFAQAGTFDLATATDLLTDAQTALDLSSKNAVKNQENLIRVSDVLVGANTLANASVKQFAESLTTKAAAALVNVNKEIEEGVAILAAYADKGVKGQLAGQRLTMMLNGLFDATRR</sequence>
<feature type="non-terminal residue" evidence="3">
    <location>
        <position position="1"/>
    </location>
</feature>
<evidence type="ECO:0000259" key="2">
    <source>
        <dbReference type="Pfam" id="PF10145"/>
    </source>
</evidence>
<dbReference type="AlphaFoldDB" id="X1P4P6"/>